<name>A3K001_SAGS3</name>
<dbReference type="InterPro" id="IPR000415">
    <property type="entry name" value="Nitroreductase-like"/>
</dbReference>
<dbReference type="RefSeq" id="WP_005856502.1">
    <property type="nucleotide sequence ID" value="NZ_AAYA01000003.1"/>
</dbReference>
<dbReference type="eggNOG" id="COG0778">
    <property type="taxonomic scope" value="Bacteria"/>
</dbReference>
<gene>
    <name evidence="5" type="ORF">SSE37_22779</name>
</gene>
<protein>
    <submittedName>
        <fullName evidence="5">Nitroreductase</fullName>
    </submittedName>
</protein>
<proteinExistence type="predicted"/>
<dbReference type="InterPro" id="IPR050627">
    <property type="entry name" value="Nitroreductase/BluB"/>
</dbReference>
<dbReference type="SUPFAM" id="SSF55469">
    <property type="entry name" value="FMN-dependent nitroreductase-like"/>
    <property type="match status" value="1"/>
</dbReference>
<dbReference type="EMBL" id="AAYA01000003">
    <property type="protein sequence ID" value="EBA09116.1"/>
    <property type="molecule type" value="Genomic_DNA"/>
</dbReference>
<evidence type="ECO:0000256" key="1">
    <source>
        <dbReference type="ARBA" id="ARBA00022630"/>
    </source>
</evidence>
<comment type="caution">
    <text evidence="5">The sequence shown here is derived from an EMBL/GenBank/DDBJ whole genome shotgun (WGS) entry which is preliminary data.</text>
</comment>
<dbReference type="Proteomes" id="UP000005713">
    <property type="component" value="Unassembled WGS sequence"/>
</dbReference>
<evidence type="ECO:0000256" key="2">
    <source>
        <dbReference type="ARBA" id="ARBA00022643"/>
    </source>
</evidence>
<keyword evidence="2" id="KW-0288">FMN</keyword>
<reference evidence="5 6" key="1">
    <citation type="submission" date="2006-06" db="EMBL/GenBank/DDBJ databases">
        <authorList>
            <person name="Moran M.A."/>
            <person name="Ferriera S."/>
            <person name="Johnson J."/>
            <person name="Kravitz S."/>
            <person name="Beeson K."/>
            <person name="Sutton G."/>
            <person name="Rogers Y.-H."/>
            <person name="Friedman R."/>
            <person name="Frazier M."/>
            <person name="Venter J.C."/>
        </authorList>
    </citation>
    <scope>NUCLEOTIDE SEQUENCE [LARGE SCALE GENOMIC DNA]</scope>
    <source>
        <strain evidence="5 6">E-37</strain>
    </source>
</reference>
<dbReference type="GO" id="GO:0016491">
    <property type="term" value="F:oxidoreductase activity"/>
    <property type="evidence" value="ECO:0007669"/>
    <property type="project" value="UniProtKB-KW"/>
</dbReference>
<dbReference type="CDD" id="cd02136">
    <property type="entry name" value="PnbA_NfnB-like"/>
    <property type="match status" value="1"/>
</dbReference>
<dbReference type="Pfam" id="PF00881">
    <property type="entry name" value="Nitroreductase"/>
    <property type="match status" value="1"/>
</dbReference>
<dbReference type="Gene3D" id="3.40.109.10">
    <property type="entry name" value="NADH Oxidase"/>
    <property type="match status" value="1"/>
</dbReference>
<dbReference type="PANTHER" id="PTHR23026:SF90">
    <property type="entry name" value="IODOTYROSINE DEIODINASE 1"/>
    <property type="match status" value="1"/>
</dbReference>
<organism evidence="5 6">
    <name type="scientific">Sagittula stellata (strain ATCC 700073 / DSM 11524 / E-37)</name>
    <dbReference type="NCBI Taxonomy" id="388399"/>
    <lineage>
        <taxon>Bacteria</taxon>
        <taxon>Pseudomonadati</taxon>
        <taxon>Pseudomonadota</taxon>
        <taxon>Alphaproteobacteria</taxon>
        <taxon>Rhodobacterales</taxon>
        <taxon>Roseobacteraceae</taxon>
        <taxon>Sagittula</taxon>
    </lineage>
</organism>
<evidence type="ECO:0000313" key="6">
    <source>
        <dbReference type="Proteomes" id="UP000005713"/>
    </source>
</evidence>
<keyword evidence="6" id="KW-1185">Reference proteome</keyword>
<accession>A3K001</accession>
<dbReference type="AlphaFoldDB" id="A3K001"/>
<dbReference type="InterPro" id="IPR029479">
    <property type="entry name" value="Nitroreductase"/>
</dbReference>
<feature type="domain" description="Nitroreductase" evidence="4">
    <location>
        <begin position="34"/>
        <end position="223"/>
    </location>
</feature>
<keyword evidence="3" id="KW-0560">Oxidoreductase</keyword>
<keyword evidence="1" id="KW-0285">Flavoprotein</keyword>
<evidence type="ECO:0000256" key="3">
    <source>
        <dbReference type="ARBA" id="ARBA00023002"/>
    </source>
</evidence>
<evidence type="ECO:0000313" key="5">
    <source>
        <dbReference type="EMBL" id="EBA09116.1"/>
    </source>
</evidence>
<dbReference type="PANTHER" id="PTHR23026">
    <property type="entry name" value="NADPH NITROREDUCTASE"/>
    <property type="match status" value="1"/>
</dbReference>
<evidence type="ECO:0000259" key="4">
    <source>
        <dbReference type="Pfam" id="PF00881"/>
    </source>
</evidence>
<sequence length="253" mass="28105">MTMLTHRFDSALSALLPRAVTRPHRAPEVDRVVLARRSTRAFTDQEVDPAQIREILELAARAPSGTNMQPWQAYVITRPTIARIAAKIDACGVAPEKAQWDDYRYYPDKIPAPLNARRRAVGAALYGALGIGRRDVQAMRTHFRRNLDFFGAPVGIFVTVSRRLEQGSWLDLGMFMQTLLLVAEARGLATCTQAAFAPFHKVIRPEIGMGEDEILVCGIALGHAEQSAPENSFRTERAPLDDWARFVPVAAEV</sequence>